<dbReference type="InterPro" id="IPR050736">
    <property type="entry name" value="Sensor_HK_Regulatory"/>
</dbReference>
<dbReference type="FunFam" id="3.30.565.10:FF:000006">
    <property type="entry name" value="Sensor histidine kinase WalK"/>
    <property type="match status" value="1"/>
</dbReference>
<keyword evidence="5" id="KW-0418">Kinase</keyword>
<dbReference type="Gene3D" id="1.10.287.130">
    <property type="match status" value="1"/>
</dbReference>
<keyword evidence="9" id="KW-1133">Transmembrane helix</keyword>
<dbReference type="PRINTS" id="PR00344">
    <property type="entry name" value="BCTRLSENSOR"/>
</dbReference>
<dbReference type="InterPro" id="IPR004358">
    <property type="entry name" value="Sig_transdc_His_kin-like_C"/>
</dbReference>
<dbReference type="Pfam" id="PF02518">
    <property type="entry name" value="HATPase_c"/>
    <property type="match status" value="1"/>
</dbReference>
<dbReference type="CDD" id="cd00082">
    <property type="entry name" value="HisKA"/>
    <property type="match status" value="1"/>
</dbReference>
<keyword evidence="9" id="KW-0812">Transmembrane</keyword>
<evidence type="ECO:0000256" key="6">
    <source>
        <dbReference type="ARBA" id="ARBA00023012"/>
    </source>
</evidence>
<dbReference type="Pfam" id="PF25323">
    <property type="entry name" value="6TM_PilS"/>
    <property type="match status" value="1"/>
</dbReference>
<evidence type="ECO:0000256" key="8">
    <source>
        <dbReference type="SAM" id="Coils"/>
    </source>
</evidence>
<feature type="transmembrane region" description="Helical" evidence="9">
    <location>
        <begin position="100"/>
        <end position="118"/>
    </location>
</feature>
<comment type="caution">
    <text evidence="11">The sequence shown here is derived from an EMBL/GenBank/DDBJ whole genome shotgun (WGS) entry which is preliminary data.</text>
</comment>
<dbReference type="InterPro" id="IPR003661">
    <property type="entry name" value="HisK_dim/P_dom"/>
</dbReference>
<evidence type="ECO:0000256" key="2">
    <source>
        <dbReference type="ARBA" id="ARBA00012438"/>
    </source>
</evidence>
<feature type="domain" description="Histidine kinase" evidence="10">
    <location>
        <begin position="209"/>
        <end position="428"/>
    </location>
</feature>
<evidence type="ECO:0000256" key="3">
    <source>
        <dbReference type="ARBA" id="ARBA00022553"/>
    </source>
</evidence>
<dbReference type="EC" id="2.7.13.3" evidence="2"/>
<feature type="transmembrane region" description="Helical" evidence="9">
    <location>
        <begin position="21"/>
        <end position="38"/>
    </location>
</feature>
<keyword evidence="4" id="KW-0808">Transferase</keyword>
<keyword evidence="6" id="KW-0902">Two-component regulatory system</keyword>
<dbReference type="EMBL" id="MEUA01000046">
    <property type="protein sequence ID" value="OGC13979.1"/>
    <property type="molecule type" value="Genomic_DNA"/>
</dbReference>
<evidence type="ECO:0000256" key="7">
    <source>
        <dbReference type="ARBA" id="ARBA00023136"/>
    </source>
</evidence>
<dbReference type="InterPro" id="IPR003594">
    <property type="entry name" value="HATPase_dom"/>
</dbReference>
<feature type="transmembrane region" description="Helical" evidence="9">
    <location>
        <begin position="130"/>
        <end position="148"/>
    </location>
</feature>
<evidence type="ECO:0000256" key="4">
    <source>
        <dbReference type="ARBA" id="ARBA00022679"/>
    </source>
</evidence>
<dbReference type="Gene3D" id="3.30.565.10">
    <property type="entry name" value="Histidine kinase-like ATPase, C-terminal domain"/>
    <property type="match status" value="1"/>
</dbReference>
<feature type="transmembrane region" description="Helical" evidence="9">
    <location>
        <begin position="75"/>
        <end position="94"/>
    </location>
</feature>
<dbReference type="FunFam" id="1.10.287.130:FF:000001">
    <property type="entry name" value="Two-component sensor histidine kinase"/>
    <property type="match status" value="1"/>
</dbReference>
<dbReference type="InterPro" id="IPR005467">
    <property type="entry name" value="His_kinase_dom"/>
</dbReference>
<evidence type="ECO:0000256" key="5">
    <source>
        <dbReference type="ARBA" id="ARBA00022777"/>
    </source>
</evidence>
<dbReference type="PANTHER" id="PTHR43711">
    <property type="entry name" value="TWO-COMPONENT HISTIDINE KINASE"/>
    <property type="match status" value="1"/>
</dbReference>
<evidence type="ECO:0000256" key="1">
    <source>
        <dbReference type="ARBA" id="ARBA00000085"/>
    </source>
</evidence>
<feature type="coiled-coil region" evidence="8">
    <location>
        <begin position="182"/>
        <end position="209"/>
    </location>
</feature>
<dbReference type="PROSITE" id="PS50109">
    <property type="entry name" value="HIS_KIN"/>
    <property type="match status" value="1"/>
</dbReference>
<dbReference type="CDD" id="cd00075">
    <property type="entry name" value="HATPase"/>
    <property type="match status" value="1"/>
</dbReference>
<feature type="transmembrane region" description="Helical" evidence="9">
    <location>
        <begin position="168"/>
        <end position="187"/>
    </location>
</feature>
<evidence type="ECO:0000313" key="12">
    <source>
        <dbReference type="Proteomes" id="UP000177905"/>
    </source>
</evidence>
<dbReference type="Proteomes" id="UP000177905">
    <property type="component" value="Unassembled WGS sequence"/>
</dbReference>
<dbReference type="Pfam" id="PF00512">
    <property type="entry name" value="HisKA"/>
    <property type="match status" value="1"/>
</dbReference>
<sequence length="428" mass="48502">MTEKSTNETAQRIIWLIKVRFFVIFSILVIVLSAHLLGMQFQFFPIYLLLGFAFLYNLLFYYLGVSSPYYITTNFYNYLRIFTDLLITTIMVHFSGGVDSPFHILYFIDLATTALFFGSPMGILMSGHAIIFYSANNLLEALQIIPHYQIAILPNVVYSDPGYFTLKSFSLFFIALALIYTMSYLSLKIHEKQEEIEKLSNDKINFMNMVAHELRSPLTSIQEYISLALEGLTGPLTQDQTKALTIIQKQSRRINNLVNDLLDLAHIETKMQNFQTYNISISKIIEKSIAEVYPQFEANNLAFEKHIAENLPNISGNEEALLEVLINILSNSIKFSNPGGKIILSAEQIENKIYISVKDEGIGVEPGDLDHLFEKFYRTSNKEGAKRKGTGLGMALSKSIIEKHGGRMWAESEGRGKGAIFIFTLPIT</sequence>
<reference evidence="11 12" key="1">
    <citation type="journal article" date="2016" name="Nat. Commun.">
        <title>Thousands of microbial genomes shed light on interconnected biogeochemical processes in an aquifer system.</title>
        <authorList>
            <person name="Anantharaman K."/>
            <person name="Brown C.T."/>
            <person name="Hug L.A."/>
            <person name="Sharon I."/>
            <person name="Castelle C.J."/>
            <person name="Probst A.J."/>
            <person name="Thomas B.C."/>
            <person name="Singh A."/>
            <person name="Wilkins M.J."/>
            <person name="Karaoz U."/>
            <person name="Brodie E.L."/>
            <person name="Williams K.H."/>
            <person name="Hubbard S.S."/>
            <person name="Banfield J.F."/>
        </authorList>
    </citation>
    <scope>NUCLEOTIDE SEQUENCE [LARGE SCALE GENOMIC DNA]</scope>
</reference>
<dbReference type="SMART" id="SM00388">
    <property type="entry name" value="HisKA"/>
    <property type="match status" value="1"/>
</dbReference>
<accession>A0A1F4S0R0</accession>
<evidence type="ECO:0000259" key="10">
    <source>
        <dbReference type="PROSITE" id="PS50109"/>
    </source>
</evidence>
<evidence type="ECO:0000313" key="11">
    <source>
        <dbReference type="EMBL" id="OGC13979.1"/>
    </source>
</evidence>
<dbReference type="AlphaFoldDB" id="A0A1F4S0R0"/>
<dbReference type="InterPro" id="IPR036890">
    <property type="entry name" value="HATPase_C_sf"/>
</dbReference>
<protein>
    <recommendedName>
        <fullName evidence="2">histidine kinase</fullName>
        <ecNumber evidence="2">2.7.13.3</ecNumber>
    </recommendedName>
</protein>
<dbReference type="PANTHER" id="PTHR43711:SF1">
    <property type="entry name" value="HISTIDINE KINASE 1"/>
    <property type="match status" value="1"/>
</dbReference>
<evidence type="ECO:0000256" key="9">
    <source>
        <dbReference type="SAM" id="Phobius"/>
    </source>
</evidence>
<dbReference type="SMART" id="SM00387">
    <property type="entry name" value="HATPase_c"/>
    <property type="match status" value="1"/>
</dbReference>
<dbReference type="InterPro" id="IPR036097">
    <property type="entry name" value="HisK_dim/P_sf"/>
</dbReference>
<dbReference type="SUPFAM" id="SSF55874">
    <property type="entry name" value="ATPase domain of HSP90 chaperone/DNA topoisomerase II/histidine kinase"/>
    <property type="match status" value="1"/>
</dbReference>
<feature type="transmembrane region" description="Helical" evidence="9">
    <location>
        <begin position="44"/>
        <end position="63"/>
    </location>
</feature>
<dbReference type="GO" id="GO:0000155">
    <property type="term" value="F:phosphorelay sensor kinase activity"/>
    <property type="evidence" value="ECO:0007669"/>
    <property type="project" value="InterPro"/>
</dbReference>
<keyword evidence="8" id="KW-0175">Coiled coil</keyword>
<gene>
    <name evidence="11" type="ORF">A2290_04205</name>
</gene>
<proteinExistence type="predicted"/>
<organism evidence="11 12">
    <name type="scientific">candidate division WOR-1 bacterium RIFOXYB2_FULL_36_35</name>
    <dbReference type="NCBI Taxonomy" id="1802578"/>
    <lineage>
        <taxon>Bacteria</taxon>
        <taxon>Bacillati</taxon>
        <taxon>Saganbacteria</taxon>
    </lineage>
</organism>
<name>A0A1F4S0R0_UNCSA</name>
<comment type="catalytic activity">
    <reaction evidence="1">
        <text>ATP + protein L-histidine = ADP + protein N-phospho-L-histidine.</text>
        <dbReference type="EC" id="2.7.13.3"/>
    </reaction>
</comment>
<keyword evidence="7 9" id="KW-0472">Membrane</keyword>
<dbReference type="SUPFAM" id="SSF47384">
    <property type="entry name" value="Homodimeric domain of signal transducing histidine kinase"/>
    <property type="match status" value="1"/>
</dbReference>
<keyword evidence="3" id="KW-0597">Phosphoprotein</keyword>